<dbReference type="InParanoid" id="S8ES39"/>
<feature type="compositionally biased region" description="Low complexity" evidence="1">
    <location>
        <begin position="15"/>
        <end position="25"/>
    </location>
</feature>
<evidence type="ECO:0000313" key="2">
    <source>
        <dbReference type="EMBL" id="EPT05724.1"/>
    </source>
</evidence>
<dbReference type="OrthoDB" id="2576233at2759"/>
<dbReference type="AlphaFoldDB" id="S8ES39"/>
<dbReference type="eggNOG" id="ENOG502SHSB">
    <property type="taxonomic scope" value="Eukaryota"/>
</dbReference>
<feature type="compositionally biased region" description="Acidic residues" evidence="1">
    <location>
        <begin position="56"/>
        <end position="71"/>
    </location>
</feature>
<reference evidence="2 3" key="1">
    <citation type="journal article" date="2012" name="Science">
        <title>The Paleozoic origin of enzymatic lignin decomposition reconstructed from 31 fungal genomes.</title>
        <authorList>
            <person name="Floudas D."/>
            <person name="Binder M."/>
            <person name="Riley R."/>
            <person name="Barry K."/>
            <person name="Blanchette R.A."/>
            <person name="Henrissat B."/>
            <person name="Martinez A.T."/>
            <person name="Otillar R."/>
            <person name="Spatafora J.W."/>
            <person name="Yadav J.S."/>
            <person name="Aerts A."/>
            <person name="Benoit I."/>
            <person name="Boyd A."/>
            <person name="Carlson A."/>
            <person name="Copeland A."/>
            <person name="Coutinho P.M."/>
            <person name="de Vries R.P."/>
            <person name="Ferreira P."/>
            <person name="Findley K."/>
            <person name="Foster B."/>
            <person name="Gaskell J."/>
            <person name="Glotzer D."/>
            <person name="Gorecki P."/>
            <person name="Heitman J."/>
            <person name="Hesse C."/>
            <person name="Hori C."/>
            <person name="Igarashi K."/>
            <person name="Jurgens J.A."/>
            <person name="Kallen N."/>
            <person name="Kersten P."/>
            <person name="Kohler A."/>
            <person name="Kuees U."/>
            <person name="Kumar T.K.A."/>
            <person name="Kuo A."/>
            <person name="LaButti K."/>
            <person name="Larrondo L.F."/>
            <person name="Lindquist E."/>
            <person name="Ling A."/>
            <person name="Lombard V."/>
            <person name="Lucas S."/>
            <person name="Lundell T."/>
            <person name="Martin R."/>
            <person name="McLaughlin D.J."/>
            <person name="Morgenstern I."/>
            <person name="Morin E."/>
            <person name="Murat C."/>
            <person name="Nagy L.G."/>
            <person name="Nolan M."/>
            <person name="Ohm R.A."/>
            <person name="Patyshakuliyeva A."/>
            <person name="Rokas A."/>
            <person name="Ruiz-Duenas F.J."/>
            <person name="Sabat G."/>
            <person name="Salamov A."/>
            <person name="Samejima M."/>
            <person name="Schmutz J."/>
            <person name="Slot J.C."/>
            <person name="St John F."/>
            <person name="Stenlid J."/>
            <person name="Sun H."/>
            <person name="Sun S."/>
            <person name="Syed K."/>
            <person name="Tsang A."/>
            <person name="Wiebenga A."/>
            <person name="Young D."/>
            <person name="Pisabarro A."/>
            <person name="Eastwood D.C."/>
            <person name="Martin F."/>
            <person name="Cullen D."/>
            <person name="Grigoriev I.V."/>
            <person name="Hibbett D.S."/>
        </authorList>
    </citation>
    <scope>NUCLEOTIDE SEQUENCE</scope>
    <source>
        <strain evidence="3">FP-58527</strain>
    </source>
</reference>
<keyword evidence="3" id="KW-1185">Reference proteome</keyword>
<evidence type="ECO:0000256" key="1">
    <source>
        <dbReference type="SAM" id="MobiDB-lite"/>
    </source>
</evidence>
<feature type="compositionally biased region" description="Polar residues" evidence="1">
    <location>
        <begin position="75"/>
        <end position="85"/>
    </location>
</feature>
<gene>
    <name evidence="2" type="ORF">FOMPIDRAFT_1057379</name>
</gene>
<dbReference type="STRING" id="743788.S8ES39"/>
<proteinExistence type="predicted"/>
<evidence type="ECO:0000313" key="3">
    <source>
        <dbReference type="Proteomes" id="UP000015241"/>
    </source>
</evidence>
<dbReference type="EMBL" id="KE504123">
    <property type="protein sequence ID" value="EPT05724.1"/>
    <property type="molecule type" value="Genomic_DNA"/>
</dbReference>
<feature type="region of interest" description="Disordered" evidence="1">
    <location>
        <begin position="1"/>
        <end position="86"/>
    </location>
</feature>
<organism evidence="2 3">
    <name type="scientific">Fomitopsis schrenkii</name>
    <name type="common">Brown rot fungus</name>
    <dbReference type="NCBI Taxonomy" id="2126942"/>
    <lineage>
        <taxon>Eukaryota</taxon>
        <taxon>Fungi</taxon>
        <taxon>Dikarya</taxon>
        <taxon>Basidiomycota</taxon>
        <taxon>Agaricomycotina</taxon>
        <taxon>Agaricomycetes</taxon>
        <taxon>Polyporales</taxon>
        <taxon>Fomitopsis</taxon>
    </lineage>
</organism>
<dbReference type="InterPro" id="IPR041078">
    <property type="entry name" value="Plavaka"/>
</dbReference>
<protein>
    <submittedName>
        <fullName evidence="2">Uncharacterized protein</fullName>
    </submittedName>
</protein>
<sequence length="951" mass="105826">MRQPTRQAHHRRLAHSQSSSAGAHQNPGTSERQAGSMEAGEVSPHPFEGDYFGTAEEYEPGDIPFDDDEIVCEPSSETRTDSSYGSDEEVLVDDNIVNGSPGLGLDQLGNVGDGVSSTTTRMAPGGLDPDSHVRLHQAPVHVVHFGGEAGKPLPELANPSGNESYGSRLDSAPGANPYAPFLSRLDWEIAQWAKLRGSGATVFSELLAIDEVRERLGLSFKSTDELNRIIDTKIPGQRPAFTRFEASIGGEKFAMFGRDIIACMKALYGDTEHTRYLCLTPERHYADTDETVRLYHDLHTGTWWWATQKQLEHDCPGATIVPIILSSDKTQLTSFRNKSAYPVYLTIGNLPKEIRRKPSRRGQILLAYLPTSRLEHITNKAARRRTLANLFHACLSVLTKPLKEAGENGIPMTSGDGITRRCHPILVIYACDYPEQVLVTGTYTGDCPICKCPHGDLGVYPCPHGYRDHEETLDVLKLLGTADYSAACDAIGIKPIQHPFWESLPYLDIYQSIAPDVLHQLHQGVIKHLLAWLTDIIGKDEIDARVKRLPINHAIHIFRKGISGLSRVTGTEHRQIARFILGLVIDVKLPNREMADNLVSATKALLDFLYIAQYPVHSTKTLTALEESLAEFHAKKVVFIDLGARGDFVIPKLHMLTHYVRAITLYGTTDNYSTESTERLHINFAKEAYRATNHRDELPQMTKWLERREKVLHHANYVSWCLRVRAHAQRNAQPLTEPATATHASEWPTRKAVSINELISADGYGATHLVPCLARFVVELNTPGLTRSQAEAHAAQVQIPFMTLPVFHNIKFRNTFYYDSTTLDSIHAHPCRPTSDGDGTVPARFDAALVRVWDDVTGQPRTRLQEMRVGQVRAIFTLPEKVRQVLFLPGVEVPGHLAYIDWLSPFMDGPDAQYHMYRRGFPDEVGAVSAPQPLKGVAEDVLNAVLVTEAS</sequence>
<dbReference type="Proteomes" id="UP000015241">
    <property type="component" value="Unassembled WGS sequence"/>
</dbReference>
<dbReference type="Pfam" id="PF18759">
    <property type="entry name" value="Plavaka"/>
    <property type="match status" value="1"/>
</dbReference>
<dbReference type="HOGENOM" id="CLU_006344_4_3_1"/>
<accession>S8ES39</accession>
<name>S8ES39_FOMSC</name>